<comment type="caution">
    <text evidence="1">The sequence shown here is derived from an EMBL/GenBank/DDBJ whole genome shotgun (WGS) entry which is preliminary data.</text>
</comment>
<dbReference type="RefSeq" id="WP_309969488.1">
    <property type="nucleotide sequence ID" value="NZ_JAVDWH010000001.1"/>
</dbReference>
<accession>A0ABU1UNU1</accession>
<name>A0ABU1UNU1_9ACTN</name>
<evidence type="ECO:0008006" key="3">
    <source>
        <dbReference type="Google" id="ProtNLM"/>
    </source>
</evidence>
<dbReference type="Proteomes" id="UP001257739">
    <property type="component" value="Unassembled WGS sequence"/>
</dbReference>
<organism evidence="1 2">
    <name type="scientific">Aeromicrobium panaciterrae</name>
    <dbReference type="NCBI Taxonomy" id="363861"/>
    <lineage>
        <taxon>Bacteria</taxon>
        <taxon>Bacillati</taxon>
        <taxon>Actinomycetota</taxon>
        <taxon>Actinomycetes</taxon>
        <taxon>Propionibacteriales</taxon>
        <taxon>Nocardioidaceae</taxon>
        <taxon>Aeromicrobium</taxon>
    </lineage>
</organism>
<protein>
    <recommendedName>
        <fullName evidence="3">DUF2199 domain-containing protein</fullName>
    </recommendedName>
</protein>
<evidence type="ECO:0000313" key="2">
    <source>
        <dbReference type="Proteomes" id="UP001257739"/>
    </source>
</evidence>
<keyword evidence="2" id="KW-1185">Reference proteome</keyword>
<proteinExistence type="predicted"/>
<dbReference type="EMBL" id="JAVDWH010000001">
    <property type="protein sequence ID" value="MDR7086852.1"/>
    <property type="molecule type" value="Genomic_DNA"/>
</dbReference>
<evidence type="ECO:0000313" key="1">
    <source>
        <dbReference type="EMBL" id="MDR7086852.1"/>
    </source>
</evidence>
<reference evidence="1 2" key="1">
    <citation type="submission" date="2023-07" db="EMBL/GenBank/DDBJ databases">
        <title>Sorghum-associated microbial communities from plants grown in Nebraska, USA.</title>
        <authorList>
            <person name="Schachtman D."/>
        </authorList>
    </citation>
    <scope>NUCLEOTIDE SEQUENCE [LARGE SCALE GENOMIC DNA]</scope>
    <source>
        <strain evidence="1 2">BE248</strain>
    </source>
</reference>
<sequence length="211" mass="23723">MNNAARCCDSQESFCPNCAHPGAGYKLMQSTLLEAGLTMPPVPDELRTRLRQDEPWLWTTEEFDRPTRIDDYLMSSYSYITGPVVDHATLSHGGHGITSYAITWRMAWGPLAFVVQSGFGGLYSDSSAPERIAELFEKIRAVTAILGSRTEESQASDGEKWVRPIRLGVSPMRRMFECEIWNPQTRLHEKLEVGTEPWVALFAALEDLPAR</sequence>
<gene>
    <name evidence="1" type="ORF">J2X11_001691</name>
</gene>